<dbReference type="InterPro" id="IPR027417">
    <property type="entry name" value="P-loop_NTPase"/>
</dbReference>
<sequence>MTSIEKLSIRGIRSYSPNSAQVIQFDKPLTLIVGKNGCGKTTVIEAMKMACTGDLPPNCKSGQAFINDPSLHDQTEVKAQIRLKFTSLIGQPVVCVRSFSLTQKATKKEYKAFESALQTFDSAGNKQCLSYKCADLNKLVPEMMGVSQA</sequence>
<dbReference type="GO" id="GO:0046872">
    <property type="term" value="F:metal ion binding"/>
    <property type="evidence" value="ECO:0007669"/>
    <property type="project" value="UniProtKB-KW"/>
</dbReference>
<dbReference type="EnsemblProtists" id="EOD12487">
    <property type="protein sequence ID" value="EOD12487"/>
    <property type="gene ID" value="EMIHUDRAFT_50327"/>
</dbReference>
<dbReference type="InterPro" id="IPR038729">
    <property type="entry name" value="Rad50/SbcC_AAA"/>
</dbReference>
<keyword evidence="6" id="KW-0479">Metal-binding</keyword>
<evidence type="ECO:0000259" key="10">
    <source>
        <dbReference type="Pfam" id="PF13476"/>
    </source>
</evidence>
<dbReference type="Gene3D" id="3.40.50.300">
    <property type="entry name" value="P-loop containing nucleotide triphosphate hydrolases"/>
    <property type="match status" value="1"/>
</dbReference>
<dbReference type="RefSeq" id="XP_005764916.1">
    <property type="nucleotide sequence ID" value="XM_005764859.1"/>
</dbReference>
<evidence type="ECO:0000256" key="4">
    <source>
        <dbReference type="ARBA" id="ARBA00009439"/>
    </source>
</evidence>
<protein>
    <recommendedName>
        <fullName evidence="10">Rad50/SbcC-type AAA domain-containing protein</fullName>
    </recommendedName>
</protein>
<dbReference type="GO" id="GO:0030870">
    <property type="term" value="C:Mre11 complex"/>
    <property type="evidence" value="ECO:0007669"/>
    <property type="project" value="TreeGrafter"/>
</dbReference>
<dbReference type="EnsemblProtists" id="EOD25237">
    <property type="protein sequence ID" value="EOD25237"/>
    <property type="gene ID" value="EMIHUDRAFT_44855"/>
</dbReference>
<dbReference type="GO" id="GO:0007004">
    <property type="term" value="P:telomere maintenance via telomerase"/>
    <property type="evidence" value="ECO:0007669"/>
    <property type="project" value="TreeGrafter"/>
</dbReference>
<dbReference type="GO" id="GO:0000722">
    <property type="term" value="P:telomere maintenance via recombination"/>
    <property type="evidence" value="ECO:0007669"/>
    <property type="project" value="TreeGrafter"/>
</dbReference>
<feature type="domain" description="Rad50/SbcC-type AAA" evidence="10">
    <location>
        <begin position="6"/>
        <end position="119"/>
    </location>
</feature>
<evidence type="ECO:0000256" key="5">
    <source>
        <dbReference type="ARBA" id="ARBA00022454"/>
    </source>
</evidence>
<reference evidence="11" key="2">
    <citation type="submission" date="2024-10" db="UniProtKB">
        <authorList>
            <consortium name="EnsemblProtists"/>
        </authorList>
    </citation>
    <scope>IDENTIFICATION</scope>
</reference>
<dbReference type="GO" id="GO:0000794">
    <property type="term" value="C:condensed nuclear chromosome"/>
    <property type="evidence" value="ECO:0007669"/>
    <property type="project" value="TreeGrafter"/>
</dbReference>
<dbReference type="RefSeq" id="XP_005777666.1">
    <property type="nucleotide sequence ID" value="XM_005777609.1"/>
</dbReference>
<dbReference type="Proteomes" id="UP000013827">
    <property type="component" value="Unassembled WGS sequence"/>
</dbReference>
<dbReference type="GO" id="GO:0043047">
    <property type="term" value="F:single-stranded telomeric DNA binding"/>
    <property type="evidence" value="ECO:0007669"/>
    <property type="project" value="TreeGrafter"/>
</dbReference>
<dbReference type="eggNOG" id="KOG0962">
    <property type="taxonomic scope" value="Eukaryota"/>
</dbReference>
<dbReference type="HOGENOM" id="CLU_023590_0_1_1"/>
<evidence type="ECO:0000313" key="12">
    <source>
        <dbReference type="Proteomes" id="UP000013827"/>
    </source>
</evidence>
<dbReference type="GO" id="GO:0051880">
    <property type="term" value="F:G-quadruplex DNA binding"/>
    <property type="evidence" value="ECO:0007669"/>
    <property type="project" value="TreeGrafter"/>
</dbReference>
<dbReference type="STRING" id="2903.R1CRE7"/>
<evidence type="ECO:0000256" key="3">
    <source>
        <dbReference type="ARBA" id="ARBA00004286"/>
    </source>
</evidence>
<evidence type="ECO:0000256" key="2">
    <source>
        <dbReference type="ARBA" id="ARBA00004123"/>
    </source>
</evidence>
<keyword evidence="7" id="KW-0862">Zinc</keyword>
<name>A0A0D3IMK2_EMIH1</name>
<reference evidence="12" key="1">
    <citation type="journal article" date="2013" name="Nature">
        <title>Pan genome of the phytoplankton Emiliania underpins its global distribution.</title>
        <authorList>
            <person name="Read B.A."/>
            <person name="Kegel J."/>
            <person name="Klute M.J."/>
            <person name="Kuo A."/>
            <person name="Lefebvre S.C."/>
            <person name="Maumus F."/>
            <person name="Mayer C."/>
            <person name="Miller J."/>
            <person name="Monier A."/>
            <person name="Salamov A."/>
            <person name="Young J."/>
            <person name="Aguilar M."/>
            <person name="Claverie J.M."/>
            <person name="Frickenhaus S."/>
            <person name="Gonzalez K."/>
            <person name="Herman E.K."/>
            <person name="Lin Y.C."/>
            <person name="Napier J."/>
            <person name="Ogata H."/>
            <person name="Sarno A.F."/>
            <person name="Shmutz J."/>
            <person name="Schroeder D."/>
            <person name="de Vargas C."/>
            <person name="Verret F."/>
            <person name="von Dassow P."/>
            <person name="Valentin K."/>
            <person name="Van de Peer Y."/>
            <person name="Wheeler G."/>
            <person name="Dacks J.B."/>
            <person name="Delwiche C.F."/>
            <person name="Dyhrman S.T."/>
            <person name="Glockner G."/>
            <person name="John U."/>
            <person name="Richards T."/>
            <person name="Worden A.Z."/>
            <person name="Zhang X."/>
            <person name="Grigoriev I.V."/>
            <person name="Allen A.E."/>
            <person name="Bidle K."/>
            <person name="Borodovsky M."/>
            <person name="Bowler C."/>
            <person name="Brownlee C."/>
            <person name="Cock J.M."/>
            <person name="Elias M."/>
            <person name="Gladyshev V.N."/>
            <person name="Groth M."/>
            <person name="Guda C."/>
            <person name="Hadaegh A."/>
            <person name="Iglesias-Rodriguez M.D."/>
            <person name="Jenkins J."/>
            <person name="Jones B.M."/>
            <person name="Lawson T."/>
            <person name="Leese F."/>
            <person name="Lindquist E."/>
            <person name="Lobanov A."/>
            <person name="Lomsadze A."/>
            <person name="Malik S.B."/>
            <person name="Marsh M.E."/>
            <person name="Mackinder L."/>
            <person name="Mock T."/>
            <person name="Mueller-Roeber B."/>
            <person name="Pagarete A."/>
            <person name="Parker M."/>
            <person name="Probert I."/>
            <person name="Quesneville H."/>
            <person name="Raines C."/>
            <person name="Rensing S.A."/>
            <person name="Riano-Pachon D.M."/>
            <person name="Richier S."/>
            <person name="Rokitta S."/>
            <person name="Shiraiwa Y."/>
            <person name="Soanes D.M."/>
            <person name="van der Giezen M."/>
            <person name="Wahlund T.M."/>
            <person name="Williams B."/>
            <person name="Wilson W."/>
            <person name="Wolfe G."/>
            <person name="Wurch L.L."/>
        </authorList>
    </citation>
    <scope>NUCLEOTIDE SEQUENCE</scope>
</reference>
<evidence type="ECO:0000256" key="7">
    <source>
        <dbReference type="ARBA" id="ARBA00022833"/>
    </source>
</evidence>
<evidence type="ECO:0000256" key="1">
    <source>
        <dbReference type="ARBA" id="ARBA00001947"/>
    </source>
</evidence>
<dbReference type="PANTHER" id="PTHR18867">
    <property type="entry name" value="RAD50"/>
    <property type="match status" value="1"/>
</dbReference>
<dbReference type="GO" id="GO:0016887">
    <property type="term" value="F:ATP hydrolysis activity"/>
    <property type="evidence" value="ECO:0007669"/>
    <property type="project" value="InterPro"/>
</dbReference>
<comment type="catalytic activity">
    <reaction evidence="9">
        <text>ATP + H2O = ADP + phosphate + H(+)</text>
        <dbReference type="Rhea" id="RHEA:13065"/>
        <dbReference type="ChEBI" id="CHEBI:15377"/>
        <dbReference type="ChEBI" id="CHEBI:15378"/>
        <dbReference type="ChEBI" id="CHEBI:30616"/>
        <dbReference type="ChEBI" id="CHEBI:43474"/>
        <dbReference type="ChEBI" id="CHEBI:456216"/>
    </reaction>
</comment>
<dbReference type="GO" id="GO:0006302">
    <property type="term" value="P:double-strand break repair"/>
    <property type="evidence" value="ECO:0007669"/>
    <property type="project" value="InterPro"/>
</dbReference>
<dbReference type="GeneID" id="17270783"/>
<proteinExistence type="inferred from homology"/>
<dbReference type="GO" id="GO:0070192">
    <property type="term" value="P:chromosome organization involved in meiotic cell cycle"/>
    <property type="evidence" value="ECO:0007669"/>
    <property type="project" value="TreeGrafter"/>
</dbReference>
<dbReference type="KEGG" id="ehx:EMIHUDRAFT_44855"/>
<keyword evidence="8" id="KW-0539">Nucleus</keyword>
<dbReference type="PANTHER" id="PTHR18867:SF12">
    <property type="entry name" value="DNA REPAIR PROTEIN RAD50"/>
    <property type="match status" value="1"/>
</dbReference>
<dbReference type="OMA" id="EYLEHAM"/>
<dbReference type="AlphaFoldDB" id="A0A0D3IMK2"/>
<dbReference type="PaxDb" id="2903-EOD12487"/>
<dbReference type="GeneID" id="17258638"/>
<dbReference type="Pfam" id="PF13476">
    <property type="entry name" value="AAA_23"/>
    <property type="match status" value="1"/>
</dbReference>
<evidence type="ECO:0000256" key="6">
    <source>
        <dbReference type="ARBA" id="ARBA00022723"/>
    </source>
</evidence>
<comment type="cofactor">
    <cofactor evidence="1">
        <name>Zn(2+)</name>
        <dbReference type="ChEBI" id="CHEBI:29105"/>
    </cofactor>
</comment>
<dbReference type="GO" id="GO:0003691">
    <property type="term" value="F:double-stranded telomeric DNA binding"/>
    <property type="evidence" value="ECO:0007669"/>
    <property type="project" value="TreeGrafter"/>
</dbReference>
<organism evidence="11 12">
    <name type="scientific">Emiliania huxleyi (strain CCMP1516)</name>
    <dbReference type="NCBI Taxonomy" id="280463"/>
    <lineage>
        <taxon>Eukaryota</taxon>
        <taxon>Haptista</taxon>
        <taxon>Haptophyta</taxon>
        <taxon>Prymnesiophyceae</taxon>
        <taxon>Isochrysidales</taxon>
        <taxon>Noelaerhabdaceae</taxon>
        <taxon>Emiliania</taxon>
    </lineage>
</organism>
<keyword evidence="5" id="KW-0158">Chromosome</keyword>
<dbReference type="KEGG" id="ehx:EMIHUDRAFT_50327"/>
<accession>A0A0D3IMK2</accession>
<evidence type="ECO:0000256" key="8">
    <source>
        <dbReference type="ARBA" id="ARBA00023242"/>
    </source>
</evidence>
<evidence type="ECO:0000313" key="11">
    <source>
        <dbReference type="EnsemblProtists" id="EOD12487"/>
    </source>
</evidence>
<dbReference type="SUPFAM" id="SSF52540">
    <property type="entry name" value="P-loop containing nucleoside triphosphate hydrolases"/>
    <property type="match status" value="1"/>
</dbReference>
<comment type="similarity">
    <text evidence="4">Belongs to the SMC family. RAD50 subfamily.</text>
</comment>
<comment type="subcellular location">
    <subcellularLocation>
        <location evidence="3">Chromosome</location>
    </subcellularLocation>
    <subcellularLocation>
        <location evidence="2">Nucleus</location>
    </subcellularLocation>
</comment>
<keyword evidence="12" id="KW-1185">Reference proteome</keyword>
<evidence type="ECO:0000256" key="9">
    <source>
        <dbReference type="ARBA" id="ARBA00049360"/>
    </source>
</evidence>